<organism evidence="1">
    <name type="scientific">Rhizophora mucronata</name>
    <name type="common">Asiatic mangrove</name>
    <dbReference type="NCBI Taxonomy" id="61149"/>
    <lineage>
        <taxon>Eukaryota</taxon>
        <taxon>Viridiplantae</taxon>
        <taxon>Streptophyta</taxon>
        <taxon>Embryophyta</taxon>
        <taxon>Tracheophyta</taxon>
        <taxon>Spermatophyta</taxon>
        <taxon>Magnoliopsida</taxon>
        <taxon>eudicotyledons</taxon>
        <taxon>Gunneridae</taxon>
        <taxon>Pentapetalae</taxon>
        <taxon>rosids</taxon>
        <taxon>fabids</taxon>
        <taxon>Malpighiales</taxon>
        <taxon>Rhizophoraceae</taxon>
        <taxon>Rhizophora</taxon>
    </lineage>
</organism>
<evidence type="ECO:0000313" key="1">
    <source>
        <dbReference type="EMBL" id="MBX37000.1"/>
    </source>
</evidence>
<sequence length="22" mass="2549">MYAYDLTAAYSNYTRCTVIICI</sequence>
<name>A0A2P2N3D9_RHIMU</name>
<dbReference type="EMBL" id="GGEC01056516">
    <property type="protein sequence ID" value="MBX37000.1"/>
    <property type="molecule type" value="Transcribed_RNA"/>
</dbReference>
<accession>A0A2P2N3D9</accession>
<protein>
    <submittedName>
        <fullName evidence="1">Uncharacterized protein</fullName>
    </submittedName>
</protein>
<dbReference type="AlphaFoldDB" id="A0A2P2N3D9"/>
<proteinExistence type="predicted"/>
<reference evidence="1" key="1">
    <citation type="submission" date="2018-02" db="EMBL/GenBank/DDBJ databases">
        <title>Rhizophora mucronata_Transcriptome.</title>
        <authorList>
            <person name="Meera S.P."/>
            <person name="Sreeshan A."/>
            <person name="Augustine A."/>
        </authorList>
    </citation>
    <scope>NUCLEOTIDE SEQUENCE</scope>
    <source>
        <tissue evidence="1">Leaf</tissue>
    </source>
</reference>